<dbReference type="AlphaFoldDB" id="A0AAX3RU49"/>
<dbReference type="Pfam" id="PF05525">
    <property type="entry name" value="Branch_AA_trans"/>
    <property type="match status" value="1"/>
</dbReference>
<dbReference type="EMBL" id="CP120576">
    <property type="protein sequence ID" value="WEY86497.1"/>
    <property type="molecule type" value="Genomic_DNA"/>
</dbReference>
<dbReference type="GO" id="GO:0005304">
    <property type="term" value="F:L-valine transmembrane transporter activity"/>
    <property type="evidence" value="ECO:0007669"/>
    <property type="project" value="TreeGrafter"/>
</dbReference>
<evidence type="ECO:0000256" key="2">
    <source>
        <dbReference type="ARBA" id="ARBA00008540"/>
    </source>
</evidence>
<evidence type="ECO:0000256" key="9">
    <source>
        <dbReference type="RuleBase" id="RU362122"/>
    </source>
</evidence>
<evidence type="ECO:0000256" key="4">
    <source>
        <dbReference type="ARBA" id="ARBA00022475"/>
    </source>
</evidence>
<protein>
    <recommendedName>
        <fullName evidence="9">Branched-chain amino acid transport system carrier protein</fullName>
    </recommendedName>
</protein>
<comment type="similarity">
    <text evidence="2 9">Belongs to the branched chain amino acid transporter family.</text>
</comment>
<evidence type="ECO:0000256" key="3">
    <source>
        <dbReference type="ARBA" id="ARBA00022448"/>
    </source>
</evidence>
<comment type="function">
    <text evidence="9">Component of the transport system for branched-chain amino acids.</text>
</comment>
<sequence length="79" mass="9051">MACLTTSVGLITACSSFFHELFPNISYKKIAVVLSVFSTLVANIRLTQLIKANKSYHNKQSDKCQLNWRQKFSNYINDF</sequence>
<reference evidence="10" key="1">
    <citation type="submission" date="2023-03" db="EMBL/GenBank/DDBJ databases">
        <title>Complete genome sequences of 52 Bacillus and Priestia strains isolated from West-African fermentations and 26 reference strains from the DSMZ collection.</title>
        <authorList>
            <person name="Wiedenbein E.S."/>
            <person name="Canoy T.S."/>
            <person name="Hui Y."/>
            <person name="Parkouda C."/>
            <person name="Dawende C."/>
            <person name="Ametefe E."/>
            <person name="Jespersen L."/>
            <person name="Nielsen D.S."/>
        </authorList>
    </citation>
    <scope>NUCLEOTIDE SEQUENCE</scope>
    <source>
        <strain evidence="10">PRO56</strain>
    </source>
</reference>
<evidence type="ECO:0000256" key="7">
    <source>
        <dbReference type="ARBA" id="ARBA00022989"/>
    </source>
</evidence>
<dbReference type="GO" id="GO:0015820">
    <property type="term" value="P:L-leucine transport"/>
    <property type="evidence" value="ECO:0007669"/>
    <property type="project" value="TreeGrafter"/>
</dbReference>
<comment type="subcellular location">
    <subcellularLocation>
        <location evidence="1 9">Cell membrane</location>
        <topology evidence="1 9">Multi-pass membrane protein</topology>
    </subcellularLocation>
</comment>
<gene>
    <name evidence="10" type="ORF">P5633_10715</name>
</gene>
<evidence type="ECO:0000256" key="6">
    <source>
        <dbReference type="ARBA" id="ARBA00022970"/>
    </source>
</evidence>
<dbReference type="PANTHER" id="PTHR30588:SF0">
    <property type="entry name" value="BRANCHED-CHAIN AMINO ACID PERMEASE BRNQ"/>
    <property type="match status" value="1"/>
</dbReference>
<dbReference type="GO" id="GO:0005886">
    <property type="term" value="C:plasma membrane"/>
    <property type="evidence" value="ECO:0007669"/>
    <property type="project" value="UniProtKB-SubCell"/>
</dbReference>
<accession>A0AAX3RU49</accession>
<dbReference type="InterPro" id="IPR004685">
    <property type="entry name" value="Brnchd-chn_aa_trnsp_Livcs"/>
</dbReference>
<dbReference type="GO" id="GO:0015818">
    <property type="term" value="P:isoleucine transport"/>
    <property type="evidence" value="ECO:0007669"/>
    <property type="project" value="TreeGrafter"/>
</dbReference>
<evidence type="ECO:0000313" key="10">
    <source>
        <dbReference type="EMBL" id="WEY86497.1"/>
    </source>
</evidence>
<evidence type="ECO:0000256" key="1">
    <source>
        <dbReference type="ARBA" id="ARBA00004651"/>
    </source>
</evidence>
<dbReference type="GO" id="GO:0015190">
    <property type="term" value="F:L-leucine transmembrane transporter activity"/>
    <property type="evidence" value="ECO:0007669"/>
    <property type="project" value="TreeGrafter"/>
</dbReference>
<keyword evidence="3 9" id="KW-0813">Transport</keyword>
<keyword evidence="8" id="KW-0472">Membrane</keyword>
<keyword evidence="7" id="KW-1133">Transmembrane helix</keyword>
<dbReference type="GO" id="GO:0015188">
    <property type="term" value="F:L-isoleucine transmembrane transporter activity"/>
    <property type="evidence" value="ECO:0007669"/>
    <property type="project" value="TreeGrafter"/>
</dbReference>
<organism evidence="10">
    <name type="scientific">Bacillus subtilis</name>
    <dbReference type="NCBI Taxonomy" id="1423"/>
    <lineage>
        <taxon>Bacteria</taxon>
        <taxon>Bacillati</taxon>
        <taxon>Bacillota</taxon>
        <taxon>Bacilli</taxon>
        <taxon>Bacillales</taxon>
        <taxon>Bacillaceae</taxon>
        <taxon>Bacillus</taxon>
    </lineage>
</organism>
<keyword evidence="5" id="KW-0812">Transmembrane</keyword>
<dbReference type="PANTHER" id="PTHR30588">
    <property type="entry name" value="BRANCHED-CHAIN AMINO ACID TRANSPORT SYSTEM 2 CARRIER PROTEIN"/>
    <property type="match status" value="1"/>
</dbReference>
<evidence type="ECO:0000256" key="8">
    <source>
        <dbReference type="ARBA" id="ARBA00023136"/>
    </source>
</evidence>
<keyword evidence="6 9" id="KW-0029">Amino-acid transport</keyword>
<name>A0AAX3RU49_BACIU</name>
<proteinExistence type="inferred from homology"/>
<evidence type="ECO:0000256" key="5">
    <source>
        <dbReference type="ARBA" id="ARBA00022692"/>
    </source>
</evidence>
<keyword evidence="4" id="KW-1003">Cell membrane</keyword>